<proteinExistence type="predicted"/>
<sequence>MIFILLKTNPANIKTITVGRYITCRGSAMRDDFSVGA</sequence>
<organism evidence="1 2">
    <name type="scientific">Photobacterium aphoticum</name>
    <dbReference type="NCBI Taxonomy" id="754436"/>
    <lineage>
        <taxon>Bacteria</taxon>
        <taxon>Pseudomonadati</taxon>
        <taxon>Pseudomonadota</taxon>
        <taxon>Gammaproteobacteria</taxon>
        <taxon>Vibrionales</taxon>
        <taxon>Vibrionaceae</taxon>
        <taxon>Photobacterium</taxon>
    </lineage>
</organism>
<dbReference type="Proteomes" id="UP000029227">
    <property type="component" value="Unassembled WGS sequence"/>
</dbReference>
<accession>A0A090QJ83</accession>
<gene>
    <name evidence="1" type="ORF">JCM19237_5211</name>
</gene>
<name>A0A090QJ83_9GAMM</name>
<protein>
    <submittedName>
        <fullName evidence="1">Uncharacterized protein</fullName>
    </submittedName>
</protein>
<evidence type="ECO:0000313" key="1">
    <source>
        <dbReference type="EMBL" id="GAL02318.1"/>
    </source>
</evidence>
<reference evidence="1 2" key="1">
    <citation type="journal article" date="2014" name="Genome Announc.">
        <title>Draft Genome Sequences of Two Vibrionaceae Species, Vibrio ponticus C121 and Photobacterium aphoticum C119, Isolated as Coral Reef Microbiota.</title>
        <authorList>
            <person name="Al-saari N."/>
            <person name="Meirelles P.M."/>
            <person name="Mino S."/>
            <person name="Suda W."/>
            <person name="Oshima K."/>
            <person name="Hattori M."/>
            <person name="Ohkuma M."/>
            <person name="Thompson F.L."/>
            <person name="Gomez-Gil B."/>
            <person name="Sawabe T."/>
            <person name="Sawabe T."/>
        </authorList>
    </citation>
    <scope>NUCLEOTIDE SEQUENCE [LARGE SCALE GENOMIC DNA]</scope>
    <source>
        <strain evidence="1 2">JCM 19237</strain>
    </source>
</reference>
<evidence type="ECO:0000313" key="2">
    <source>
        <dbReference type="Proteomes" id="UP000029227"/>
    </source>
</evidence>
<comment type="caution">
    <text evidence="1">The sequence shown here is derived from an EMBL/GenBank/DDBJ whole genome shotgun (WGS) entry which is preliminary data.</text>
</comment>
<dbReference type="AlphaFoldDB" id="A0A090QJ83"/>
<dbReference type="EMBL" id="BBMN01000001">
    <property type="protein sequence ID" value="GAL02318.1"/>
    <property type="molecule type" value="Genomic_DNA"/>
</dbReference>